<accession>A0A0E9UP00</accession>
<proteinExistence type="predicted"/>
<name>A0A0E9UP00_ANGAN</name>
<reference evidence="1" key="2">
    <citation type="journal article" date="2015" name="Fish Shellfish Immunol.">
        <title>Early steps in the European eel (Anguilla anguilla)-Vibrio vulnificus interaction in the gills: Role of the RtxA13 toxin.</title>
        <authorList>
            <person name="Callol A."/>
            <person name="Pajuelo D."/>
            <person name="Ebbesson L."/>
            <person name="Teles M."/>
            <person name="MacKenzie S."/>
            <person name="Amaro C."/>
        </authorList>
    </citation>
    <scope>NUCLEOTIDE SEQUENCE</scope>
</reference>
<organism evidence="1">
    <name type="scientific">Anguilla anguilla</name>
    <name type="common">European freshwater eel</name>
    <name type="synonym">Muraena anguilla</name>
    <dbReference type="NCBI Taxonomy" id="7936"/>
    <lineage>
        <taxon>Eukaryota</taxon>
        <taxon>Metazoa</taxon>
        <taxon>Chordata</taxon>
        <taxon>Craniata</taxon>
        <taxon>Vertebrata</taxon>
        <taxon>Euteleostomi</taxon>
        <taxon>Actinopterygii</taxon>
        <taxon>Neopterygii</taxon>
        <taxon>Teleostei</taxon>
        <taxon>Anguilliformes</taxon>
        <taxon>Anguillidae</taxon>
        <taxon>Anguilla</taxon>
    </lineage>
</organism>
<dbReference type="EMBL" id="GBXM01041060">
    <property type="protein sequence ID" value="JAH67517.1"/>
    <property type="molecule type" value="Transcribed_RNA"/>
</dbReference>
<dbReference type="AlphaFoldDB" id="A0A0E9UP00"/>
<protein>
    <submittedName>
        <fullName evidence="1">Uncharacterized protein</fullName>
    </submittedName>
</protein>
<sequence>MYSNKNVNWHVTFAVFWWCEKLIRSGSVCLQARLC</sequence>
<reference evidence="1" key="1">
    <citation type="submission" date="2014-11" db="EMBL/GenBank/DDBJ databases">
        <authorList>
            <person name="Amaro Gonzalez C."/>
        </authorList>
    </citation>
    <scope>NUCLEOTIDE SEQUENCE</scope>
</reference>
<evidence type="ECO:0000313" key="1">
    <source>
        <dbReference type="EMBL" id="JAH67517.1"/>
    </source>
</evidence>